<reference evidence="1" key="3">
    <citation type="submission" date="2020-02" db="EMBL/GenBank/DDBJ databases">
        <authorList>
            <person name="Matsumoto Y."/>
            <person name="Motooka D."/>
            <person name="Nakamura S."/>
        </authorList>
    </citation>
    <scope>NUCLEOTIDE SEQUENCE</scope>
    <source>
        <strain evidence="1">JCM 6377</strain>
    </source>
</reference>
<reference evidence="1 4" key="2">
    <citation type="journal article" date="2019" name="Emerg. Microbes Infect.">
        <title>Comprehensive subspecies identification of 175 nontuberculous mycobacteria species based on 7547 genomic profiles.</title>
        <authorList>
            <person name="Matsumoto Y."/>
            <person name="Kinjo T."/>
            <person name="Motooka D."/>
            <person name="Nabeya D."/>
            <person name="Jung N."/>
            <person name="Uechi K."/>
            <person name="Horii T."/>
            <person name="Iida T."/>
            <person name="Fujita J."/>
            <person name="Nakamura S."/>
        </authorList>
    </citation>
    <scope>NUCLEOTIDE SEQUENCE [LARGE SCALE GENOMIC DNA]</scope>
    <source>
        <strain evidence="1 4">JCM 6377</strain>
    </source>
</reference>
<dbReference type="AlphaFoldDB" id="A0A2A7NHH0"/>
<name>A0A2A7NHH0_MYCAG</name>
<evidence type="ECO:0000313" key="4">
    <source>
        <dbReference type="Proteomes" id="UP000465302"/>
    </source>
</evidence>
<evidence type="ECO:0000313" key="2">
    <source>
        <dbReference type="EMBL" id="PEG43223.1"/>
    </source>
</evidence>
<reference evidence="2 3" key="1">
    <citation type="submission" date="2017-10" db="EMBL/GenBank/DDBJ databases">
        <title>The new phylogeny of genus Mycobacterium.</title>
        <authorList>
            <person name="Tortoli E."/>
            <person name="Trovato A."/>
            <person name="Cirillo D.M."/>
        </authorList>
    </citation>
    <scope>NUCLEOTIDE SEQUENCE [LARGE SCALE GENOMIC DNA]</scope>
    <source>
        <strain evidence="2 3">CCUG37673</strain>
    </source>
</reference>
<sequence>MAELAATLLESCSPAQRADVVRSWDDTDRTTWFYTPTDHGGLPLNAQRPTQQQLTMRLVAEGLSGPAYNTVAAVIGLENVLDRIEGWQRDWGRERGRDPGLYWIRVFGEPGSQRWGWRFGGHHVSLNYVIVDGGLVSATPCFIGADPARSPLLAGGELAPLRAVEELARSLVDTLSENQLRTALLHPSAPSDIISGNRARLNGPAEMIHMNDEKLWGRLLDDSRIRDLAEVIDQRAEAGSGYHADDHHRLAIRATPSGLAAADMTADQRGLLYELVAAYESRAPEGVLPRTPESLDGVHFGWAGPLVSGSPHYYRIHGPDLLVEYDNTQRHANHAHSVWRRPESDFGFDALAAHRSNHPH</sequence>
<dbReference type="Proteomes" id="UP000465302">
    <property type="component" value="Unassembled WGS sequence"/>
</dbReference>
<dbReference type="EMBL" id="PDCP01000001">
    <property type="protein sequence ID" value="PEG43223.1"/>
    <property type="molecule type" value="Genomic_DNA"/>
</dbReference>
<dbReference type="OrthoDB" id="581140at2"/>
<dbReference type="Pfam" id="PF12006">
    <property type="entry name" value="DUF3500"/>
    <property type="match status" value="1"/>
</dbReference>
<dbReference type="Proteomes" id="UP000220914">
    <property type="component" value="Unassembled WGS sequence"/>
</dbReference>
<dbReference type="PANTHER" id="PTHR37489">
    <property type="entry name" value="DUF3500 DOMAIN-CONTAINING PROTEIN"/>
    <property type="match status" value="1"/>
</dbReference>
<evidence type="ECO:0000313" key="3">
    <source>
        <dbReference type="Proteomes" id="UP000220914"/>
    </source>
</evidence>
<dbReference type="InterPro" id="IPR021889">
    <property type="entry name" value="DUF3500"/>
</dbReference>
<dbReference type="EMBL" id="BLKS01000001">
    <property type="protein sequence ID" value="GFG54472.1"/>
    <property type="molecule type" value="Genomic_DNA"/>
</dbReference>
<protein>
    <recommendedName>
        <fullName evidence="5">DUF3500 domain-containing protein</fullName>
    </recommendedName>
</protein>
<gene>
    <name evidence="2" type="ORF">CQY20_00660</name>
    <name evidence="1" type="ORF">MAGR_59130</name>
</gene>
<proteinExistence type="predicted"/>
<accession>A0A2A7NHH0</accession>
<organism evidence="2 3">
    <name type="scientific">Mycolicibacterium agri</name>
    <name type="common">Mycobacterium agri</name>
    <dbReference type="NCBI Taxonomy" id="36811"/>
    <lineage>
        <taxon>Bacteria</taxon>
        <taxon>Bacillati</taxon>
        <taxon>Actinomycetota</taxon>
        <taxon>Actinomycetes</taxon>
        <taxon>Mycobacteriales</taxon>
        <taxon>Mycobacteriaceae</taxon>
        <taxon>Mycolicibacterium</taxon>
    </lineage>
</organism>
<evidence type="ECO:0000313" key="1">
    <source>
        <dbReference type="EMBL" id="GFG54472.1"/>
    </source>
</evidence>
<keyword evidence="3" id="KW-1185">Reference proteome</keyword>
<evidence type="ECO:0008006" key="5">
    <source>
        <dbReference type="Google" id="ProtNLM"/>
    </source>
</evidence>
<dbReference type="PANTHER" id="PTHR37489:SF1">
    <property type="entry name" value="DUF3500 DOMAIN-CONTAINING PROTEIN"/>
    <property type="match status" value="1"/>
</dbReference>
<comment type="caution">
    <text evidence="2">The sequence shown here is derived from an EMBL/GenBank/DDBJ whole genome shotgun (WGS) entry which is preliminary data.</text>
</comment>